<dbReference type="Pfam" id="PF02154">
    <property type="entry name" value="FliM"/>
    <property type="match status" value="1"/>
</dbReference>
<feature type="domain" description="Flagellar motor switch protein FliN-like C-terminal" evidence="12">
    <location>
        <begin position="233"/>
        <end position="303"/>
    </location>
</feature>
<evidence type="ECO:0000256" key="4">
    <source>
        <dbReference type="ARBA" id="ARBA00021898"/>
    </source>
</evidence>
<comment type="similarity">
    <text evidence="3">Belongs to the FliM family.</text>
</comment>
<dbReference type="Gene3D" id="2.30.330.10">
    <property type="entry name" value="SpoA-like"/>
    <property type="match status" value="1"/>
</dbReference>
<dbReference type="PANTHER" id="PTHR30034">
    <property type="entry name" value="FLAGELLAR MOTOR SWITCH PROTEIN FLIM"/>
    <property type="match status" value="1"/>
</dbReference>
<evidence type="ECO:0000256" key="2">
    <source>
        <dbReference type="ARBA" id="ARBA00004417"/>
    </source>
</evidence>
<evidence type="ECO:0000256" key="8">
    <source>
        <dbReference type="ARBA" id="ARBA00022779"/>
    </source>
</evidence>
<dbReference type="InterPro" id="IPR028976">
    <property type="entry name" value="CheC-like_sf"/>
</dbReference>
<keyword evidence="14" id="KW-1185">Reference proteome</keyword>
<reference evidence="13" key="2">
    <citation type="submission" date="2023-01" db="EMBL/GenBank/DDBJ databases">
        <title>Draft genome sequence of Sulfitobacter pacificus strain NBRC 109915.</title>
        <authorList>
            <person name="Sun Q."/>
            <person name="Mori K."/>
        </authorList>
    </citation>
    <scope>NUCLEOTIDE SEQUENCE</scope>
    <source>
        <strain evidence="13">NBRC 109915</strain>
    </source>
</reference>
<comment type="caution">
    <text evidence="13">The sequence shown here is derived from an EMBL/GenBank/DDBJ whole genome shotgun (WGS) entry which is preliminary data.</text>
</comment>
<dbReference type="Proteomes" id="UP001161388">
    <property type="component" value="Unassembled WGS sequence"/>
</dbReference>
<proteinExistence type="inferred from homology"/>
<keyword evidence="5" id="KW-1003">Cell membrane</keyword>
<dbReference type="SUPFAM" id="SSF101801">
    <property type="entry name" value="Surface presentation of antigens (SPOA)"/>
    <property type="match status" value="1"/>
</dbReference>
<evidence type="ECO:0000256" key="3">
    <source>
        <dbReference type="ARBA" id="ARBA00011049"/>
    </source>
</evidence>
<dbReference type="PANTHER" id="PTHR30034:SF3">
    <property type="entry name" value="FLAGELLAR MOTOR SWITCH PROTEIN FLIM"/>
    <property type="match status" value="1"/>
</dbReference>
<evidence type="ECO:0000256" key="7">
    <source>
        <dbReference type="ARBA" id="ARBA00022519"/>
    </source>
</evidence>
<keyword evidence="7" id="KW-0997">Cell inner membrane</keyword>
<organism evidence="13 14">
    <name type="scientific">Sulfitobacter pacificus</name>
    <dbReference type="NCBI Taxonomy" id="1499314"/>
    <lineage>
        <taxon>Bacteria</taxon>
        <taxon>Pseudomonadati</taxon>
        <taxon>Pseudomonadota</taxon>
        <taxon>Alphaproteobacteria</taxon>
        <taxon>Rhodobacterales</taxon>
        <taxon>Roseobacteraceae</taxon>
        <taxon>Sulfitobacter</taxon>
    </lineage>
</organism>
<keyword evidence="6" id="KW-0145">Chemotaxis</keyword>
<dbReference type="RefSeq" id="WP_284374574.1">
    <property type="nucleotide sequence ID" value="NZ_BAABWP010000002.1"/>
</dbReference>
<comment type="subcellular location">
    <subcellularLocation>
        <location evidence="1">Bacterial flagellum basal body</location>
    </subcellularLocation>
    <subcellularLocation>
        <location evidence="2">Cell inner membrane</location>
        <topology evidence="2">Peripheral membrane protein</topology>
    </subcellularLocation>
</comment>
<name>A0ABQ5VM46_9RHOB</name>
<comment type="function">
    <text evidence="11">FliM is one of three proteins (FliG, FliN, FliM) that forms the rotor-mounted switch complex (C ring), located at the base of the basal body. This complex interacts with the CheY and CheZ chemotaxis proteins, in addition to contacting components of the motor that determine the direction of flagellar rotation.</text>
</comment>
<evidence type="ECO:0000256" key="1">
    <source>
        <dbReference type="ARBA" id="ARBA00004117"/>
    </source>
</evidence>
<dbReference type="InterPro" id="IPR036429">
    <property type="entry name" value="SpoA-like_sf"/>
</dbReference>
<keyword evidence="8" id="KW-0283">Flagellar rotation</keyword>
<keyword evidence="9" id="KW-0472">Membrane</keyword>
<dbReference type="EMBL" id="BSNL01000001">
    <property type="protein sequence ID" value="GLQ28141.1"/>
    <property type="molecule type" value="Genomic_DNA"/>
</dbReference>
<evidence type="ECO:0000313" key="14">
    <source>
        <dbReference type="Proteomes" id="UP001161388"/>
    </source>
</evidence>
<evidence type="ECO:0000256" key="6">
    <source>
        <dbReference type="ARBA" id="ARBA00022500"/>
    </source>
</evidence>
<evidence type="ECO:0000256" key="10">
    <source>
        <dbReference type="ARBA" id="ARBA00023143"/>
    </source>
</evidence>
<dbReference type="InterPro" id="IPR001543">
    <property type="entry name" value="FliN-like_C"/>
</dbReference>
<dbReference type="Pfam" id="PF01052">
    <property type="entry name" value="FliMN_C"/>
    <property type="match status" value="1"/>
</dbReference>
<dbReference type="InterPro" id="IPR001689">
    <property type="entry name" value="Flag_FliM"/>
</dbReference>
<dbReference type="Gene3D" id="3.40.1550.10">
    <property type="entry name" value="CheC-like"/>
    <property type="match status" value="1"/>
</dbReference>
<dbReference type="CDD" id="cd17908">
    <property type="entry name" value="FliM"/>
    <property type="match status" value="1"/>
</dbReference>
<evidence type="ECO:0000313" key="13">
    <source>
        <dbReference type="EMBL" id="GLQ28141.1"/>
    </source>
</evidence>
<dbReference type="SUPFAM" id="SSF103039">
    <property type="entry name" value="CheC-like"/>
    <property type="match status" value="1"/>
</dbReference>
<gene>
    <name evidence="13" type="ORF">GCM10007927_29440</name>
</gene>
<keyword evidence="10" id="KW-0975">Bacterial flagellum</keyword>
<sequence length="317" mass="34289">MSETLANADIEGENISLIDEIIRQSDFTFDRLPMLDIIGARLVENLAEAFSDLTRIGCEASMVSLDYITMDQVVADVPEPVLMAVGIGKPFDGEIVIAIDKVCLLATSELMLGGSAKNLDLEGVERFTAIELGFGERVAAAVLAELQRALTVVSASALELDRVESDPEAAAVAKHNSLCARIKISVSIAGHMGGVDIIIPYDALEPIRPDLGKVYFGDRGEGQSSWHDLIGSQIERAHMTLEVLLAEEAIPIQRIMAWKPGDTINFGIEEGQDATMTCADTPMFKVSIGKRNNGFVAVQITEELKLKKELETDGDDN</sequence>
<evidence type="ECO:0000256" key="11">
    <source>
        <dbReference type="ARBA" id="ARBA00025044"/>
    </source>
</evidence>
<evidence type="ECO:0000259" key="12">
    <source>
        <dbReference type="Pfam" id="PF01052"/>
    </source>
</evidence>
<reference evidence="13" key="1">
    <citation type="journal article" date="2014" name="Int. J. Syst. Evol. Microbiol.">
        <title>Complete genome of a new Firmicutes species belonging to the dominant human colonic microbiota ('Ruminococcus bicirculans') reveals two chromosomes and a selective capacity to utilize plant glucans.</title>
        <authorList>
            <consortium name="NISC Comparative Sequencing Program"/>
            <person name="Wegmann U."/>
            <person name="Louis P."/>
            <person name="Goesmann A."/>
            <person name="Henrissat B."/>
            <person name="Duncan S.H."/>
            <person name="Flint H.J."/>
        </authorList>
    </citation>
    <scope>NUCLEOTIDE SEQUENCE</scope>
    <source>
        <strain evidence="13">NBRC 109915</strain>
    </source>
</reference>
<evidence type="ECO:0000256" key="5">
    <source>
        <dbReference type="ARBA" id="ARBA00022475"/>
    </source>
</evidence>
<evidence type="ECO:0000256" key="9">
    <source>
        <dbReference type="ARBA" id="ARBA00023136"/>
    </source>
</evidence>
<protein>
    <recommendedName>
        <fullName evidence="4">Flagellar motor switch protein FliM</fullName>
    </recommendedName>
</protein>
<accession>A0ABQ5VM46</accession>